<evidence type="ECO:0000313" key="2">
    <source>
        <dbReference type="EMBL" id="GAA4758196.1"/>
    </source>
</evidence>
<keyword evidence="1" id="KW-0472">Membrane</keyword>
<feature type="transmembrane region" description="Helical" evidence="1">
    <location>
        <begin position="31"/>
        <end position="49"/>
    </location>
</feature>
<evidence type="ECO:0000313" key="3">
    <source>
        <dbReference type="Proteomes" id="UP001500141"/>
    </source>
</evidence>
<feature type="transmembrane region" description="Helical" evidence="1">
    <location>
        <begin position="85"/>
        <end position="104"/>
    </location>
</feature>
<sequence length="112" mass="13143">MKKDYPKYYWIFILILQSYLVFEKIKTDKFYLWNVIALIASIVFLYHRVRLNKTLINSEKTIVLMIIINGITSTITNFILNSDILRIITTILITIISIIIGNSIKDTEKNTK</sequence>
<keyword evidence="1" id="KW-0812">Transmembrane</keyword>
<protein>
    <submittedName>
        <fullName evidence="2">Uncharacterized protein</fullName>
    </submittedName>
</protein>
<comment type="caution">
    <text evidence="2">The sequence shown here is derived from an EMBL/GenBank/DDBJ whole genome shotgun (WGS) entry which is preliminary data.</text>
</comment>
<reference evidence="3" key="1">
    <citation type="journal article" date="2019" name="Int. J. Syst. Evol. Microbiol.">
        <title>The Global Catalogue of Microorganisms (GCM) 10K type strain sequencing project: providing services to taxonomists for standard genome sequencing and annotation.</title>
        <authorList>
            <consortium name="The Broad Institute Genomics Platform"/>
            <consortium name="The Broad Institute Genome Sequencing Center for Infectious Disease"/>
            <person name="Wu L."/>
            <person name="Ma J."/>
        </authorList>
    </citation>
    <scope>NUCLEOTIDE SEQUENCE [LARGE SCALE GENOMIC DNA]</scope>
    <source>
        <strain evidence="3">JCM 18198</strain>
    </source>
</reference>
<dbReference type="EMBL" id="BAABIP010000005">
    <property type="protein sequence ID" value="GAA4758196.1"/>
    <property type="molecule type" value="Genomic_DNA"/>
</dbReference>
<keyword evidence="3" id="KW-1185">Reference proteome</keyword>
<dbReference type="RefSeq" id="WP_264542748.1">
    <property type="nucleotide sequence ID" value="NZ_BAABIP010000005.1"/>
</dbReference>
<organism evidence="2 3">
    <name type="scientific">Flavobacterium hankyongi</name>
    <dbReference type="NCBI Taxonomy" id="1176532"/>
    <lineage>
        <taxon>Bacteria</taxon>
        <taxon>Pseudomonadati</taxon>
        <taxon>Bacteroidota</taxon>
        <taxon>Flavobacteriia</taxon>
        <taxon>Flavobacteriales</taxon>
        <taxon>Flavobacteriaceae</taxon>
        <taxon>Flavobacterium</taxon>
    </lineage>
</organism>
<name>A0ABP8ZJ51_9FLAO</name>
<evidence type="ECO:0000256" key="1">
    <source>
        <dbReference type="SAM" id="Phobius"/>
    </source>
</evidence>
<dbReference type="Proteomes" id="UP001500141">
    <property type="component" value="Unassembled WGS sequence"/>
</dbReference>
<gene>
    <name evidence="2" type="ORF">GCM10023230_02710</name>
</gene>
<accession>A0ABP8ZJ51</accession>
<feature type="transmembrane region" description="Helical" evidence="1">
    <location>
        <begin position="61"/>
        <end position="79"/>
    </location>
</feature>
<proteinExistence type="predicted"/>
<keyword evidence="1" id="KW-1133">Transmembrane helix</keyword>